<protein>
    <recommendedName>
        <fullName evidence="4">Chromatin target of PRMT1 protein C-terminal domain-containing protein</fullName>
    </recommendedName>
</protein>
<keyword evidence="3" id="KW-1185">Reference proteome</keyword>
<organism evidence="2 3">
    <name type="scientific">Caenorhabditis auriculariae</name>
    <dbReference type="NCBI Taxonomy" id="2777116"/>
    <lineage>
        <taxon>Eukaryota</taxon>
        <taxon>Metazoa</taxon>
        <taxon>Ecdysozoa</taxon>
        <taxon>Nematoda</taxon>
        <taxon>Chromadorea</taxon>
        <taxon>Rhabditida</taxon>
        <taxon>Rhabditina</taxon>
        <taxon>Rhabditomorpha</taxon>
        <taxon>Rhabditoidea</taxon>
        <taxon>Rhabditidae</taxon>
        <taxon>Peloderinae</taxon>
        <taxon>Caenorhabditis</taxon>
    </lineage>
</organism>
<feature type="compositionally biased region" description="Low complexity" evidence="1">
    <location>
        <begin position="155"/>
        <end position="169"/>
    </location>
</feature>
<name>A0A8S1GRY3_9PELO</name>
<evidence type="ECO:0000256" key="1">
    <source>
        <dbReference type="SAM" id="MobiDB-lite"/>
    </source>
</evidence>
<accession>A0A8S1GRY3</accession>
<evidence type="ECO:0000313" key="3">
    <source>
        <dbReference type="Proteomes" id="UP000835052"/>
    </source>
</evidence>
<evidence type="ECO:0000313" key="2">
    <source>
        <dbReference type="EMBL" id="CAD6184490.1"/>
    </source>
</evidence>
<dbReference type="EMBL" id="CAJGYM010000001">
    <property type="protein sequence ID" value="CAD6184490.1"/>
    <property type="molecule type" value="Genomic_DNA"/>
</dbReference>
<reference evidence="2" key="1">
    <citation type="submission" date="2020-10" db="EMBL/GenBank/DDBJ databases">
        <authorList>
            <person name="Kikuchi T."/>
        </authorList>
    </citation>
    <scope>NUCLEOTIDE SEQUENCE</scope>
    <source>
        <strain evidence="2">NKZ352</strain>
    </source>
</reference>
<dbReference type="OrthoDB" id="5862502at2759"/>
<dbReference type="AlphaFoldDB" id="A0A8S1GRY3"/>
<sequence>MSVDCPVPAKVVIVGTSTISLNERFSTLPAPKRQVAALQGSIQRPTYSRQIRRPREDYNFEEFVEEYDPAEPPVSYRRPIRIPRQPLQSRLSYVPQVIYVPQQQLYRGRNPRFRGTSAFSSRGSHNHQRRFNNYRGNSLPRTFRGTSFKRGTQRGNSYQNNGNFQNNQYKAQSKKSVQELDRELDEYMRKPKHTPITI</sequence>
<feature type="region of interest" description="Disordered" evidence="1">
    <location>
        <begin position="118"/>
        <end position="177"/>
    </location>
</feature>
<evidence type="ECO:0008006" key="4">
    <source>
        <dbReference type="Google" id="ProtNLM"/>
    </source>
</evidence>
<proteinExistence type="predicted"/>
<comment type="caution">
    <text evidence="2">The sequence shown here is derived from an EMBL/GenBank/DDBJ whole genome shotgun (WGS) entry which is preliminary data.</text>
</comment>
<dbReference type="Proteomes" id="UP000835052">
    <property type="component" value="Unassembled WGS sequence"/>
</dbReference>
<gene>
    <name evidence="2" type="ORF">CAUJ_LOCUS409</name>
</gene>